<protein>
    <submittedName>
        <fullName evidence="2">Uncharacterized protein</fullName>
    </submittedName>
</protein>
<gene>
    <name evidence="2" type="ORF">HNP73_002397</name>
</gene>
<organism evidence="2 3">
    <name type="scientific">Amaricoccus macauensis</name>
    <dbReference type="NCBI Taxonomy" id="57001"/>
    <lineage>
        <taxon>Bacteria</taxon>
        <taxon>Pseudomonadati</taxon>
        <taxon>Pseudomonadota</taxon>
        <taxon>Alphaproteobacteria</taxon>
        <taxon>Rhodobacterales</taxon>
        <taxon>Paracoccaceae</taxon>
        <taxon>Amaricoccus</taxon>
    </lineage>
</organism>
<dbReference type="EMBL" id="JACHFM010000002">
    <property type="protein sequence ID" value="MBB5222461.1"/>
    <property type="molecule type" value="Genomic_DNA"/>
</dbReference>
<dbReference type="AlphaFoldDB" id="A0A840STE0"/>
<accession>A0A840STE0</accession>
<name>A0A840STE0_9RHOB</name>
<keyword evidence="1" id="KW-0812">Transmembrane</keyword>
<keyword evidence="3" id="KW-1185">Reference proteome</keyword>
<sequence length="42" mass="4647">MRIFGRILLYLVIVAVVGLVGFAFFSDLPAPQRDVEVPVEAK</sequence>
<evidence type="ECO:0000256" key="1">
    <source>
        <dbReference type="SAM" id="Phobius"/>
    </source>
</evidence>
<reference evidence="2 3" key="1">
    <citation type="submission" date="2020-08" db="EMBL/GenBank/DDBJ databases">
        <title>Genomic Encyclopedia of Type Strains, Phase IV (KMG-IV): sequencing the most valuable type-strain genomes for metagenomic binning, comparative biology and taxonomic classification.</title>
        <authorList>
            <person name="Goeker M."/>
        </authorList>
    </citation>
    <scope>NUCLEOTIDE SEQUENCE [LARGE SCALE GENOMIC DNA]</scope>
    <source>
        <strain evidence="2 3">DSM 101730</strain>
    </source>
</reference>
<keyword evidence="1" id="KW-0472">Membrane</keyword>
<proteinExistence type="predicted"/>
<keyword evidence="1" id="KW-1133">Transmembrane helix</keyword>
<feature type="transmembrane region" description="Helical" evidence="1">
    <location>
        <begin position="7"/>
        <end position="25"/>
    </location>
</feature>
<comment type="caution">
    <text evidence="2">The sequence shown here is derived from an EMBL/GenBank/DDBJ whole genome shotgun (WGS) entry which is preliminary data.</text>
</comment>
<dbReference type="Proteomes" id="UP000549457">
    <property type="component" value="Unassembled WGS sequence"/>
</dbReference>
<evidence type="ECO:0000313" key="2">
    <source>
        <dbReference type="EMBL" id="MBB5222461.1"/>
    </source>
</evidence>
<evidence type="ECO:0000313" key="3">
    <source>
        <dbReference type="Proteomes" id="UP000549457"/>
    </source>
</evidence>